<evidence type="ECO:0000313" key="1">
    <source>
        <dbReference type="EMBL" id="CAL1279727.1"/>
    </source>
</evidence>
<name>A0AAV2A6X0_9ARAC</name>
<dbReference type="Proteomes" id="UP001497382">
    <property type="component" value="Unassembled WGS sequence"/>
</dbReference>
<comment type="caution">
    <text evidence="1">The sequence shown here is derived from an EMBL/GenBank/DDBJ whole genome shotgun (WGS) entry which is preliminary data.</text>
</comment>
<reference evidence="1 2" key="1">
    <citation type="submission" date="2024-04" db="EMBL/GenBank/DDBJ databases">
        <authorList>
            <person name="Rising A."/>
            <person name="Reimegard J."/>
            <person name="Sonavane S."/>
            <person name="Akerstrom W."/>
            <person name="Nylinder S."/>
            <person name="Hedman E."/>
            <person name="Kallberg Y."/>
        </authorList>
    </citation>
    <scope>NUCLEOTIDE SEQUENCE [LARGE SCALE GENOMIC DNA]</scope>
</reference>
<sequence>MLTFGTKRKVRRPFPRSSNLSCQISREHFFRFFLSTPECPFTQDMVTLVAKVLQIFRISRAIGEFGWNATSASGTIDYLCE</sequence>
<evidence type="ECO:0000313" key="2">
    <source>
        <dbReference type="Proteomes" id="UP001497382"/>
    </source>
</evidence>
<protein>
    <submittedName>
        <fullName evidence="1">Uncharacterized protein</fullName>
    </submittedName>
</protein>
<dbReference type="EMBL" id="CAXIEN010000125">
    <property type="protein sequence ID" value="CAL1279727.1"/>
    <property type="molecule type" value="Genomic_DNA"/>
</dbReference>
<gene>
    <name evidence="1" type="ORF">LARSCL_LOCUS10557</name>
</gene>
<keyword evidence="2" id="KW-1185">Reference proteome</keyword>
<organism evidence="1 2">
    <name type="scientific">Larinioides sclopetarius</name>
    <dbReference type="NCBI Taxonomy" id="280406"/>
    <lineage>
        <taxon>Eukaryota</taxon>
        <taxon>Metazoa</taxon>
        <taxon>Ecdysozoa</taxon>
        <taxon>Arthropoda</taxon>
        <taxon>Chelicerata</taxon>
        <taxon>Arachnida</taxon>
        <taxon>Araneae</taxon>
        <taxon>Araneomorphae</taxon>
        <taxon>Entelegynae</taxon>
        <taxon>Araneoidea</taxon>
        <taxon>Araneidae</taxon>
        <taxon>Larinioides</taxon>
    </lineage>
</organism>
<proteinExistence type="predicted"/>
<accession>A0AAV2A6X0</accession>
<dbReference type="AlphaFoldDB" id="A0AAV2A6X0"/>